<dbReference type="Proteomes" id="UP000192980">
    <property type="component" value="Unassembled WGS sequence"/>
</dbReference>
<dbReference type="RefSeq" id="WP_085474029.1">
    <property type="nucleotide sequence ID" value="NZ_CP038029.1"/>
</dbReference>
<proteinExistence type="predicted"/>
<dbReference type="EMBL" id="FXAU01000007">
    <property type="protein sequence ID" value="SMG46643.1"/>
    <property type="molecule type" value="Genomic_DNA"/>
</dbReference>
<protein>
    <submittedName>
        <fullName evidence="2">Outer membrane protein beta-barrel domain-containing protein</fullName>
    </submittedName>
</protein>
<keyword evidence="3" id="KW-1185">Reference proteome</keyword>
<reference evidence="2 3" key="1">
    <citation type="submission" date="2017-04" db="EMBL/GenBank/DDBJ databases">
        <authorList>
            <person name="Afonso C.L."/>
            <person name="Miller P.J."/>
            <person name="Scott M.A."/>
            <person name="Spackman E."/>
            <person name="Goraichik I."/>
            <person name="Dimitrov K.M."/>
            <person name="Suarez D.L."/>
            <person name="Swayne D.E."/>
        </authorList>
    </citation>
    <scope>NUCLEOTIDE SEQUENCE [LARGE SCALE GENOMIC DNA]</scope>
    <source>
        <strain evidence="2 3">DSM 22418</strain>
    </source>
</reference>
<sequence>MRKNNIKPYVIVLLALLCYNLGHATSIDSILSKIEFKVIAGSKVGGAAPLSMPVEIRKIRSYSPANPYFIGAGAQYPITPKWGVSLGVVFEGKGMNTDATVKGYKTTFNANEDPTANITGYYTGDITTNVQNLYISIPIQATYQLSHRWRMELGPYISFAVKRKFFGSAYNGYMREGTPVGDQVDIDNADYDFKNSVRPIDVGFSAGTRYGISKRIFALGQLDYGFNNIMKTGFESISFGLHNIFLNVGVGVKF</sequence>
<organism evidence="2 3">
    <name type="scientific">Sphingobacterium psychroaquaticum</name>
    <dbReference type="NCBI Taxonomy" id="561061"/>
    <lineage>
        <taxon>Bacteria</taxon>
        <taxon>Pseudomonadati</taxon>
        <taxon>Bacteroidota</taxon>
        <taxon>Sphingobacteriia</taxon>
        <taxon>Sphingobacteriales</taxon>
        <taxon>Sphingobacteriaceae</taxon>
        <taxon>Sphingobacterium</taxon>
    </lineage>
</organism>
<evidence type="ECO:0000313" key="3">
    <source>
        <dbReference type="Proteomes" id="UP000192980"/>
    </source>
</evidence>
<dbReference type="AlphaFoldDB" id="A0A1X7KZN1"/>
<evidence type="ECO:0000259" key="1">
    <source>
        <dbReference type="Pfam" id="PF13568"/>
    </source>
</evidence>
<dbReference type="OrthoDB" id="1014137at2"/>
<evidence type="ECO:0000313" key="2">
    <source>
        <dbReference type="EMBL" id="SMG46643.1"/>
    </source>
</evidence>
<dbReference type="InterPro" id="IPR025665">
    <property type="entry name" value="Beta-barrel_OMP_2"/>
</dbReference>
<dbReference type="STRING" id="561061.SAMN05660862_3331"/>
<dbReference type="Pfam" id="PF13568">
    <property type="entry name" value="OMP_b-brl_2"/>
    <property type="match status" value="1"/>
</dbReference>
<gene>
    <name evidence="2" type="ORF">SAMN05660862_3331</name>
</gene>
<name>A0A1X7KZN1_9SPHI</name>
<feature type="domain" description="Outer membrane protein beta-barrel" evidence="1">
    <location>
        <begin position="36"/>
        <end position="230"/>
    </location>
</feature>
<accession>A0A1X7KZN1</accession>